<evidence type="ECO:0000313" key="14">
    <source>
        <dbReference type="EMBL" id="MDV7693762.1"/>
    </source>
</evidence>
<dbReference type="Pfam" id="PF06736">
    <property type="entry name" value="TMEM175"/>
    <property type="match status" value="1"/>
</dbReference>
<evidence type="ECO:0000256" key="1">
    <source>
        <dbReference type="ARBA" id="ARBA00004141"/>
    </source>
</evidence>
<dbReference type="EMBL" id="LXND01000032">
    <property type="protein sequence ID" value="OAD64488.1"/>
    <property type="molecule type" value="Genomic_DNA"/>
</dbReference>
<evidence type="ECO:0000313" key="17">
    <source>
        <dbReference type="Proteomes" id="UP001275867"/>
    </source>
</evidence>
<keyword evidence="8 13" id="KW-1133">Transmembrane helix</keyword>
<sequence>MNKERLAAFTDAVLAIIMTILVLELEKPKTVNLAGLWALRANFFAYTLSFFWIGLMWTTHHNNWHKVKSVSNATVSYSLVMLFLASFFPYTTSLVASNFNNVTAQALYGVIVLAVSFSNMAISYSLKKVNPAAHFGWLYALPNSSIILDVAIKLVGLIITLTFYAPAMIYAIFIDIFIVGYATRQSSKNQFHLNKI</sequence>
<name>A0AAP5TDV4_9LACO</name>
<evidence type="ECO:0000256" key="12">
    <source>
        <dbReference type="ARBA" id="ARBA00034430"/>
    </source>
</evidence>
<keyword evidence="5 13" id="KW-0812">Transmembrane</keyword>
<organism evidence="14 17">
    <name type="scientific">Pediococcus parvulus</name>
    <dbReference type="NCBI Taxonomy" id="54062"/>
    <lineage>
        <taxon>Bacteria</taxon>
        <taxon>Bacillati</taxon>
        <taxon>Bacillota</taxon>
        <taxon>Bacilli</taxon>
        <taxon>Lactobacillales</taxon>
        <taxon>Lactobacillaceae</taxon>
        <taxon>Pediococcus</taxon>
    </lineage>
</organism>
<comment type="similarity">
    <text evidence="2">Belongs to the TMEM175 family.</text>
</comment>
<evidence type="ECO:0000313" key="16">
    <source>
        <dbReference type="Proteomes" id="UP000077280"/>
    </source>
</evidence>
<keyword evidence="11" id="KW-0407">Ion channel</keyword>
<keyword evidence="3" id="KW-0813">Transport</keyword>
<feature type="transmembrane region" description="Helical" evidence="13">
    <location>
        <begin position="77"/>
        <end position="99"/>
    </location>
</feature>
<keyword evidence="10 13" id="KW-0472">Membrane</keyword>
<dbReference type="RefSeq" id="WP_068805556.1">
    <property type="nucleotide sequence ID" value="NZ_CP158977.1"/>
</dbReference>
<feature type="transmembrane region" description="Helical" evidence="13">
    <location>
        <begin position="146"/>
        <end position="179"/>
    </location>
</feature>
<dbReference type="GO" id="GO:0005267">
    <property type="term" value="F:potassium channel activity"/>
    <property type="evidence" value="ECO:0007669"/>
    <property type="project" value="UniProtKB-KW"/>
</dbReference>
<evidence type="ECO:0000256" key="2">
    <source>
        <dbReference type="ARBA" id="ARBA00006920"/>
    </source>
</evidence>
<evidence type="ECO:0000256" key="10">
    <source>
        <dbReference type="ARBA" id="ARBA00023136"/>
    </source>
</evidence>
<reference evidence="14" key="2">
    <citation type="submission" date="2019-10" db="EMBL/GenBank/DDBJ databases">
        <title>Malate fermentation in French cider.</title>
        <authorList>
            <person name="Cousin F.J."/>
            <person name="Medina Fernandez S."/>
            <person name="Misery B."/>
            <person name="Laplace J.-M."/>
            <person name="Cretenet M."/>
        </authorList>
    </citation>
    <scope>NUCLEOTIDE SEQUENCE</scope>
    <source>
        <strain evidence="14">UCMA15901</strain>
    </source>
</reference>
<accession>A0AAP5TDV4</accession>
<keyword evidence="16" id="KW-1185">Reference proteome</keyword>
<comment type="catalytic activity">
    <reaction evidence="12">
        <text>K(+)(in) = K(+)(out)</text>
        <dbReference type="Rhea" id="RHEA:29463"/>
        <dbReference type="ChEBI" id="CHEBI:29103"/>
    </reaction>
</comment>
<evidence type="ECO:0000256" key="3">
    <source>
        <dbReference type="ARBA" id="ARBA00022448"/>
    </source>
</evidence>
<protein>
    <submittedName>
        <fullName evidence="14">DUF1211 domain-containing protein</fullName>
    </submittedName>
</protein>
<evidence type="ECO:0000256" key="13">
    <source>
        <dbReference type="SAM" id="Phobius"/>
    </source>
</evidence>
<keyword evidence="4" id="KW-0633">Potassium transport</keyword>
<evidence type="ECO:0000256" key="6">
    <source>
        <dbReference type="ARBA" id="ARBA00022826"/>
    </source>
</evidence>
<dbReference type="PANTHER" id="PTHR31462">
    <property type="entry name" value="ENDOSOMAL/LYSOSOMAL POTASSIUM CHANNEL TMEM175"/>
    <property type="match status" value="1"/>
</dbReference>
<evidence type="ECO:0000256" key="8">
    <source>
        <dbReference type="ARBA" id="ARBA00022989"/>
    </source>
</evidence>
<evidence type="ECO:0000256" key="5">
    <source>
        <dbReference type="ARBA" id="ARBA00022692"/>
    </source>
</evidence>
<comment type="subcellular location">
    <subcellularLocation>
        <location evidence="1">Membrane</location>
        <topology evidence="1">Multi-pass membrane protein</topology>
    </subcellularLocation>
</comment>
<dbReference type="Proteomes" id="UP001275867">
    <property type="component" value="Unassembled WGS sequence"/>
</dbReference>
<feature type="transmembrane region" description="Helical" evidence="13">
    <location>
        <begin position="37"/>
        <end position="57"/>
    </location>
</feature>
<reference evidence="15 16" key="1">
    <citation type="submission" date="2016-05" db="EMBL/GenBank/DDBJ databases">
        <title>Draft genome sequence of Pediococcus parvulus 2.6, a probiotic beta-glucan producer strain.</title>
        <authorList>
            <person name="Mohedano M.L."/>
            <person name="Perez-Ramos A."/>
            <person name="Duenas M.T."/>
            <person name="Lamontanara A."/>
            <person name="Orru L."/>
            <person name="Spano G."/>
            <person name="Capozzi V."/>
            <person name="Lopez P."/>
        </authorList>
    </citation>
    <scope>NUCLEOTIDE SEQUENCE [LARGE SCALE GENOMIC DNA]</scope>
    <source>
        <strain evidence="15 16">2.6</strain>
    </source>
</reference>
<keyword evidence="9" id="KW-0406">Ion transport</keyword>
<gene>
    <name evidence="15" type="ORF">A7K95_04560</name>
    <name evidence="14" type="ORF">GA842_02465</name>
</gene>
<evidence type="ECO:0000313" key="15">
    <source>
        <dbReference type="EMBL" id="OAD64488.1"/>
    </source>
</evidence>
<comment type="caution">
    <text evidence="14">The sequence shown here is derived from an EMBL/GenBank/DDBJ whole genome shotgun (WGS) entry which is preliminary data.</text>
</comment>
<feature type="transmembrane region" description="Helical" evidence="13">
    <location>
        <begin position="6"/>
        <end position="25"/>
    </location>
</feature>
<dbReference type="EMBL" id="WERX01000005">
    <property type="protein sequence ID" value="MDV7693762.1"/>
    <property type="molecule type" value="Genomic_DNA"/>
</dbReference>
<dbReference type="GO" id="GO:0015252">
    <property type="term" value="F:proton channel activity"/>
    <property type="evidence" value="ECO:0007669"/>
    <property type="project" value="InterPro"/>
</dbReference>
<evidence type="ECO:0000256" key="9">
    <source>
        <dbReference type="ARBA" id="ARBA00023065"/>
    </source>
</evidence>
<dbReference type="GO" id="GO:0016020">
    <property type="term" value="C:membrane"/>
    <property type="evidence" value="ECO:0007669"/>
    <property type="project" value="UniProtKB-SubCell"/>
</dbReference>
<proteinExistence type="inferred from homology"/>
<evidence type="ECO:0000256" key="7">
    <source>
        <dbReference type="ARBA" id="ARBA00022958"/>
    </source>
</evidence>
<dbReference type="InterPro" id="IPR010617">
    <property type="entry name" value="TMEM175-like"/>
</dbReference>
<keyword evidence="6" id="KW-0631">Potassium channel</keyword>
<evidence type="ECO:0000256" key="11">
    <source>
        <dbReference type="ARBA" id="ARBA00023303"/>
    </source>
</evidence>
<feature type="transmembrane region" description="Helical" evidence="13">
    <location>
        <begin position="106"/>
        <end position="126"/>
    </location>
</feature>
<keyword evidence="7" id="KW-0630">Potassium</keyword>
<dbReference type="PANTHER" id="PTHR31462:SF5">
    <property type="entry name" value="ENDOSOMAL_LYSOSOMAL PROTON CHANNEL TMEM175"/>
    <property type="match status" value="1"/>
</dbReference>
<evidence type="ECO:0000256" key="4">
    <source>
        <dbReference type="ARBA" id="ARBA00022538"/>
    </source>
</evidence>
<dbReference type="Proteomes" id="UP000077280">
    <property type="component" value="Unassembled WGS sequence"/>
</dbReference>
<dbReference type="AlphaFoldDB" id="A0AAP5TDV4"/>